<dbReference type="InterPro" id="IPR000257">
    <property type="entry name" value="Uroporphyrinogen_deCOase"/>
</dbReference>
<evidence type="ECO:0000256" key="7">
    <source>
        <dbReference type="ARBA" id="ARBA00022793"/>
    </source>
</evidence>
<name>H6L182_SAPGL</name>
<dbReference type="PROSITE" id="PS00907">
    <property type="entry name" value="UROD_2"/>
    <property type="match status" value="1"/>
</dbReference>
<evidence type="ECO:0000259" key="14">
    <source>
        <dbReference type="PROSITE" id="PS00907"/>
    </source>
</evidence>
<comment type="pathway">
    <text evidence="2 10 11">Porphyrin-containing compound metabolism; protoporphyrin-IX biosynthesis; coproporphyrinogen-III from 5-aminolevulinate: step 4/4.</text>
</comment>
<dbReference type="CDD" id="cd00717">
    <property type="entry name" value="URO-D"/>
    <property type="match status" value="1"/>
</dbReference>
<protein>
    <recommendedName>
        <fullName evidence="5 10">Uroporphyrinogen decarboxylase</fullName>
        <shortName evidence="10">UPD</shortName>
        <shortName evidence="10">URO-D</shortName>
        <ecNumber evidence="5 10">4.1.1.37</ecNumber>
    </recommendedName>
</protein>
<evidence type="ECO:0000256" key="4">
    <source>
        <dbReference type="ARBA" id="ARBA00011738"/>
    </source>
</evidence>
<dbReference type="PANTHER" id="PTHR21091">
    <property type="entry name" value="METHYLTETRAHYDROFOLATE:HOMOCYSTEINE METHYLTRANSFERASE RELATED"/>
    <property type="match status" value="1"/>
</dbReference>
<feature type="binding site" evidence="10">
    <location>
        <begin position="25"/>
        <end position="29"/>
    </location>
    <ligand>
        <name>substrate</name>
    </ligand>
</feature>
<dbReference type="SUPFAM" id="SSF51726">
    <property type="entry name" value="UROD/MetE-like"/>
    <property type="match status" value="1"/>
</dbReference>
<dbReference type="UniPathway" id="UPA00251">
    <property type="reaction ID" value="UER00321"/>
</dbReference>
<dbReference type="KEGG" id="sgn:SGRA_3393"/>
<organism evidence="15 16">
    <name type="scientific">Saprospira grandis (strain Lewin)</name>
    <dbReference type="NCBI Taxonomy" id="984262"/>
    <lineage>
        <taxon>Bacteria</taxon>
        <taxon>Pseudomonadati</taxon>
        <taxon>Bacteroidota</taxon>
        <taxon>Saprospiria</taxon>
        <taxon>Saprospirales</taxon>
        <taxon>Saprospiraceae</taxon>
        <taxon>Saprospira</taxon>
    </lineage>
</organism>
<dbReference type="InterPro" id="IPR006361">
    <property type="entry name" value="Uroporphyrinogen_deCO2ase_HemE"/>
</dbReference>
<dbReference type="EC" id="4.1.1.37" evidence="5 10"/>
<comment type="subunit">
    <text evidence="4 10">Homodimer.</text>
</comment>
<dbReference type="STRING" id="984262.SGRA_3393"/>
<feature type="binding site" evidence="10">
    <location>
        <position position="319"/>
    </location>
    <ligand>
        <name>substrate</name>
    </ligand>
</feature>
<comment type="catalytic activity">
    <reaction evidence="10 11">
        <text>uroporphyrinogen III + 4 H(+) = coproporphyrinogen III + 4 CO2</text>
        <dbReference type="Rhea" id="RHEA:19865"/>
        <dbReference type="ChEBI" id="CHEBI:15378"/>
        <dbReference type="ChEBI" id="CHEBI:16526"/>
        <dbReference type="ChEBI" id="CHEBI:57308"/>
        <dbReference type="ChEBI" id="CHEBI:57309"/>
        <dbReference type="EC" id="4.1.1.37"/>
    </reaction>
</comment>
<dbReference type="eggNOG" id="COG0407">
    <property type="taxonomic scope" value="Bacteria"/>
</dbReference>
<dbReference type="Proteomes" id="UP000007519">
    <property type="component" value="Chromosome"/>
</dbReference>
<feature type="binding site" evidence="10">
    <location>
        <position position="208"/>
    </location>
    <ligand>
        <name>substrate</name>
    </ligand>
</feature>
<keyword evidence="7 10" id="KW-0210">Decarboxylase</keyword>
<comment type="subcellular location">
    <subcellularLocation>
        <location evidence="1">Cytoplasm</location>
        <location evidence="1">Cytosol</location>
    </subcellularLocation>
</comment>
<evidence type="ECO:0000256" key="1">
    <source>
        <dbReference type="ARBA" id="ARBA00004514"/>
    </source>
</evidence>
<dbReference type="HAMAP" id="MF_00218">
    <property type="entry name" value="URO_D"/>
    <property type="match status" value="1"/>
</dbReference>
<dbReference type="Gene3D" id="3.20.20.210">
    <property type="match status" value="1"/>
</dbReference>
<dbReference type="GO" id="GO:0006782">
    <property type="term" value="P:protoporphyrinogen IX biosynthetic process"/>
    <property type="evidence" value="ECO:0007669"/>
    <property type="project" value="UniProtKB-UniRule"/>
</dbReference>
<keyword evidence="16" id="KW-1185">Reference proteome</keyword>
<dbReference type="InterPro" id="IPR038071">
    <property type="entry name" value="UROD/MetE-like_sf"/>
</dbReference>
<sequence length="342" mass="37955">MLKNDLFLRVAKGEATERPPVWLMRQAGRILPQYRAIRNSLSGFKELVERPELAAEVTIQPVDELGVDAAIIFSDILVIPEAMGLPYEMVEKKGPRFPKTIESAKDIEQLLVGDAAAEELQYVYEALKITKKELDGRVPLIGFAGAPFTIFCYMIEGQGSKTFSKAKKLMYQEPELAHLLLQKITDTTLAYLKKKVAAGADLIQLFDSWAGVLRPADFRAFSLPYMARIAEGLSSSVPVTIFAKGAWHSMSQMAATSASVLGCTWTQNPKQLREELGQHQVLQGLLDPCALYADPKTIEAQATQMLKDFGPHHIANLGHGVYPDTPLDNVKVFVDTVKNFRY</sequence>
<evidence type="ECO:0000313" key="16">
    <source>
        <dbReference type="Proteomes" id="UP000007519"/>
    </source>
</evidence>
<evidence type="ECO:0000256" key="8">
    <source>
        <dbReference type="ARBA" id="ARBA00023239"/>
    </source>
</evidence>
<dbReference type="GO" id="GO:0004853">
    <property type="term" value="F:uroporphyrinogen decarboxylase activity"/>
    <property type="evidence" value="ECO:0007669"/>
    <property type="project" value="UniProtKB-UniRule"/>
</dbReference>
<keyword evidence="9 10" id="KW-0627">Porphyrin biosynthesis</keyword>
<dbReference type="HOGENOM" id="CLU_040933_0_0_10"/>
<evidence type="ECO:0000256" key="5">
    <source>
        <dbReference type="ARBA" id="ARBA00012288"/>
    </source>
</evidence>
<comment type="similarity">
    <text evidence="3 10 12">Belongs to the uroporphyrinogen decarboxylase family.</text>
</comment>
<feature type="binding site" evidence="10">
    <location>
        <position position="153"/>
    </location>
    <ligand>
        <name>substrate</name>
    </ligand>
</feature>
<feature type="binding site" evidence="10">
    <location>
        <position position="75"/>
    </location>
    <ligand>
        <name>substrate</name>
    </ligand>
</feature>
<evidence type="ECO:0000256" key="6">
    <source>
        <dbReference type="ARBA" id="ARBA00022490"/>
    </source>
</evidence>
<evidence type="ECO:0000313" key="15">
    <source>
        <dbReference type="EMBL" id="AFC26118.1"/>
    </source>
</evidence>
<dbReference type="PROSITE" id="PS00906">
    <property type="entry name" value="UROD_1"/>
    <property type="match status" value="1"/>
</dbReference>
<evidence type="ECO:0000256" key="10">
    <source>
        <dbReference type="HAMAP-Rule" id="MF_00218"/>
    </source>
</evidence>
<evidence type="ECO:0000259" key="13">
    <source>
        <dbReference type="PROSITE" id="PS00906"/>
    </source>
</evidence>
<dbReference type="Pfam" id="PF01208">
    <property type="entry name" value="URO-D"/>
    <property type="match status" value="1"/>
</dbReference>
<feature type="site" description="Transition state stabilizer" evidence="10">
    <location>
        <position position="75"/>
    </location>
</feature>
<feature type="domain" description="Uroporphyrinogen decarboxylase (URO-D)" evidence="14">
    <location>
        <begin position="141"/>
        <end position="157"/>
    </location>
</feature>
<evidence type="ECO:0000256" key="9">
    <source>
        <dbReference type="ARBA" id="ARBA00023244"/>
    </source>
</evidence>
<keyword evidence="8 10" id="KW-0456">Lyase</keyword>
<evidence type="ECO:0000256" key="12">
    <source>
        <dbReference type="RuleBase" id="RU004169"/>
    </source>
</evidence>
<dbReference type="NCBIfam" id="TIGR01464">
    <property type="entry name" value="hemE"/>
    <property type="match status" value="1"/>
</dbReference>
<gene>
    <name evidence="10 15" type="primary">hemE</name>
    <name evidence="15" type="ordered locus">SGRA_3393</name>
</gene>
<dbReference type="GO" id="GO:0005829">
    <property type="term" value="C:cytosol"/>
    <property type="evidence" value="ECO:0007669"/>
    <property type="project" value="UniProtKB-SubCell"/>
</dbReference>
<comment type="function">
    <text evidence="10">Catalyzes the decarboxylation of four acetate groups of uroporphyrinogen-III to yield coproporphyrinogen-III.</text>
</comment>
<dbReference type="AlphaFoldDB" id="H6L182"/>
<evidence type="ECO:0000256" key="2">
    <source>
        <dbReference type="ARBA" id="ARBA00004804"/>
    </source>
</evidence>
<dbReference type="EMBL" id="CP002831">
    <property type="protein sequence ID" value="AFC26118.1"/>
    <property type="molecule type" value="Genomic_DNA"/>
</dbReference>
<dbReference type="PANTHER" id="PTHR21091:SF169">
    <property type="entry name" value="UROPORPHYRINOGEN DECARBOXYLASE"/>
    <property type="match status" value="1"/>
</dbReference>
<dbReference type="FunFam" id="3.20.20.210:FF:000008">
    <property type="entry name" value="Uroporphyrinogen decarboxylase"/>
    <property type="match status" value="1"/>
</dbReference>
<keyword evidence="6 10" id="KW-0963">Cytoplasm</keyword>
<accession>H6L182</accession>
<evidence type="ECO:0000256" key="11">
    <source>
        <dbReference type="RuleBase" id="RU000554"/>
    </source>
</evidence>
<comment type="caution">
    <text evidence="10">Lacks conserved residue(s) required for the propagation of feature annotation.</text>
</comment>
<dbReference type="OrthoDB" id="9806656at2"/>
<reference evidence="15 16" key="1">
    <citation type="journal article" date="2012" name="Stand. Genomic Sci.">
        <title>Complete genome sequencing and analysis of Saprospira grandis str. Lewin, a predatory marine bacterium.</title>
        <authorList>
            <person name="Saw J.H."/>
            <person name="Yuryev A."/>
            <person name="Kanbe M."/>
            <person name="Hou S."/>
            <person name="Young A.G."/>
            <person name="Aizawa S."/>
            <person name="Alam M."/>
        </authorList>
    </citation>
    <scope>NUCLEOTIDE SEQUENCE [LARGE SCALE GENOMIC DNA]</scope>
    <source>
        <strain evidence="15 16">Lewin</strain>
    </source>
</reference>
<proteinExistence type="inferred from homology"/>
<dbReference type="RefSeq" id="WP_015693713.1">
    <property type="nucleotide sequence ID" value="NC_016940.1"/>
</dbReference>
<feature type="domain" description="Uroporphyrinogen decarboxylase (URO-D)" evidence="13">
    <location>
        <begin position="20"/>
        <end position="29"/>
    </location>
</feature>
<evidence type="ECO:0000256" key="3">
    <source>
        <dbReference type="ARBA" id="ARBA00009935"/>
    </source>
</evidence>